<sequence length="79" mass="8379">MPPRLCRVSDRAASPASADAGSSKADSTPLRSPRLLGCPYVSTLLSSLLRTRPWGPLCVTVMEGKVLLSFLTDLGPPCH</sequence>
<dbReference type="AlphaFoldDB" id="A0AAV2LST4"/>
<dbReference type="EMBL" id="OZ035826">
    <property type="protein sequence ID" value="CAL1603528.1"/>
    <property type="molecule type" value="Genomic_DNA"/>
</dbReference>
<feature type="region of interest" description="Disordered" evidence="1">
    <location>
        <begin position="1"/>
        <end position="30"/>
    </location>
</feature>
<organism evidence="2 3">
    <name type="scientific">Knipowitschia caucasica</name>
    <name type="common">Caucasian dwarf goby</name>
    <name type="synonym">Pomatoschistus caucasicus</name>
    <dbReference type="NCBI Taxonomy" id="637954"/>
    <lineage>
        <taxon>Eukaryota</taxon>
        <taxon>Metazoa</taxon>
        <taxon>Chordata</taxon>
        <taxon>Craniata</taxon>
        <taxon>Vertebrata</taxon>
        <taxon>Euteleostomi</taxon>
        <taxon>Actinopterygii</taxon>
        <taxon>Neopterygii</taxon>
        <taxon>Teleostei</taxon>
        <taxon>Neoteleostei</taxon>
        <taxon>Acanthomorphata</taxon>
        <taxon>Gobiaria</taxon>
        <taxon>Gobiiformes</taxon>
        <taxon>Gobioidei</taxon>
        <taxon>Gobiidae</taxon>
        <taxon>Gobiinae</taxon>
        <taxon>Knipowitschia</taxon>
    </lineage>
</organism>
<feature type="compositionally biased region" description="Low complexity" evidence="1">
    <location>
        <begin position="11"/>
        <end position="27"/>
    </location>
</feature>
<keyword evidence="3" id="KW-1185">Reference proteome</keyword>
<reference evidence="2 3" key="1">
    <citation type="submission" date="2024-04" db="EMBL/GenBank/DDBJ databases">
        <authorList>
            <person name="Waldvogel A.-M."/>
            <person name="Schoenle A."/>
        </authorList>
    </citation>
    <scope>NUCLEOTIDE SEQUENCE [LARGE SCALE GENOMIC DNA]</scope>
</reference>
<evidence type="ECO:0000313" key="2">
    <source>
        <dbReference type="EMBL" id="CAL1603528.1"/>
    </source>
</evidence>
<evidence type="ECO:0000313" key="3">
    <source>
        <dbReference type="Proteomes" id="UP001497482"/>
    </source>
</evidence>
<evidence type="ECO:0000256" key="1">
    <source>
        <dbReference type="SAM" id="MobiDB-lite"/>
    </source>
</evidence>
<gene>
    <name evidence="2" type="ORF">KC01_LOCUS31204</name>
</gene>
<protein>
    <submittedName>
        <fullName evidence="2">Uncharacterized protein</fullName>
    </submittedName>
</protein>
<name>A0AAV2LST4_KNICA</name>
<dbReference type="Proteomes" id="UP001497482">
    <property type="component" value="Chromosome 4"/>
</dbReference>
<accession>A0AAV2LST4</accession>
<proteinExistence type="predicted"/>